<reference evidence="1 3" key="1">
    <citation type="submission" date="2023-07" db="EMBL/GenBank/DDBJ databases">
        <authorList>
            <person name="Peeters C."/>
        </authorList>
    </citation>
    <scope>NUCLEOTIDE SEQUENCE</scope>
    <source>
        <strain evidence="2 3">LMG 32965</strain>
        <strain evidence="1">R-77567</strain>
    </source>
</reference>
<evidence type="ECO:0000313" key="4">
    <source>
        <dbReference type="Proteomes" id="UP001190491"/>
    </source>
</evidence>
<dbReference type="Proteomes" id="UP001189792">
    <property type="component" value="Unassembled WGS sequence"/>
</dbReference>
<evidence type="ECO:0000313" key="3">
    <source>
        <dbReference type="Proteomes" id="UP001189792"/>
    </source>
</evidence>
<dbReference type="EMBL" id="CAUDKO010000010">
    <property type="protein sequence ID" value="CAJ0886966.1"/>
    <property type="molecule type" value="Genomic_DNA"/>
</dbReference>
<dbReference type="AlphaFoldDB" id="A0AAD2F741"/>
<gene>
    <name evidence="2" type="ORF">R77564_04371</name>
    <name evidence="1" type="ORF">R77567_03896</name>
</gene>
<name>A0AAD2F741_9RALS</name>
<sequence length="91" mass="10376">MAPRIDDRFWPEAAADGITYDRSLSTVEETSSFLTRENSSKTPVAETNLLWKNNVELCHDAIRAAQYAVPPNLDHIGHYCEIQPIIERDFL</sequence>
<dbReference type="Proteomes" id="UP001190491">
    <property type="component" value="Unassembled WGS sequence"/>
</dbReference>
<organism evidence="1 4">
    <name type="scientific">Ralstonia flatus</name>
    <dbReference type="NCBI Taxonomy" id="3058601"/>
    <lineage>
        <taxon>Bacteria</taxon>
        <taxon>Pseudomonadati</taxon>
        <taxon>Pseudomonadota</taxon>
        <taxon>Betaproteobacteria</taxon>
        <taxon>Burkholderiales</taxon>
        <taxon>Burkholderiaceae</taxon>
        <taxon>Ralstonia</taxon>
    </lineage>
</organism>
<accession>A0AAD2F741</accession>
<evidence type="ECO:0000313" key="2">
    <source>
        <dbReference type="EMBL" id="CAJ0899826.1"/>
    </source>
</evidence>
<proteinExistence type="predicted"/>
<evidence type="ECO:0000313" key="1">
    <source>
        <dbReference type="EMBL" id="CAJ0886966.1"/>
    </source>
</evidence>
<comment type="caution">
    <text evidence="1">The sequence shown here is derived from an EMBL/GenBank/DDBJ whole genome shotgun (WGS) entry which is preliminary data.</text>
</comment>
<protein>
    <submittedName>
        <fullName evidence="1">Uncharacterized protein</fullName>
    </submittedName>
</protein>
<dbReference type="EMBL" id="CAUDLI010000011">
    <property type="protein sequence ID" value="CAJ0899826.1"/>
    <property type="molecule type" value="Genomic_DNA"/>
</dbReference>
<keyword evidence="3" id="KW-1185">Reference proteome</keyword>